<dbReference type="PANTHER" id="PTHR35526:SF3">
    <property type="entry name" value="ANTI-SIGMA-F FACTOR RSBW"/>
    <property type="match status" value="1"/>
</dbReference>
<evidence type="ECO:0000313" key="3">
    <source>
        <dbReference type="EMBL" id="MBP2026058.1"/>
    </source>
</evidence>
<dbReference type="RefSeq" id="WP_210061916.1">
    <property type="nucleotide sequence ID" value="NZ_JAGGLJ010000019.1"/>
</dbReference>
<dbReference type="PANTHER" id="PTHR35526">
    <property type="entry name" value="ANTI-SIGMA-F FACTOR RSBW-RELATED"/>
    <property type="match status" value="1"/>
</dbReference>
<keyword evidence="4" id="KW-1185">Reference proteome</keyword>
<feature type="domain" description="Histidine kinase/HSP90-like ATPase" evidence="2">
    <location>
        <begin position="12"/>
        <end position="119"/>
    </location>
</feature>
<keyword evidence="3" id="KW-0808">Transferase</keyword>
<gene>
    <name evidence="3" type="ORF">J2Z71_001613</name>
</gene>
<dbReference type="GO" id="GO:0004674">
    <property type="term" value="F:protein serine/threonine kinase activity"/>
    <property type="evidence" value="ECO:0007669"/>
    <property type="project" value="UniProtKB-EC"/>
</dbReference>
<keyword evidence="1" id="KW-0723">Serine/threonine-protein kinase</keyword>
<evidence type="ECO:0000256" key="1">
    <source>
        <dbReference type="ARBA" id="ARBA00022527"/>
    </source>
</evidence>
<proteinExistence type="predicted"/>
<comment type="caution">
    <text evidence="3">The sequence shown here is derived from an EMBL/GenBank/DDBJ whole genome shotgun (WGS) entry which is preliminary data.</text>
</comment>
<dbReference type="Gene3D" id="3.30.565.10">
    <property type="entry name" value="Histidine kinase-like ATPase, C-terminal domain"/>
    <property type="match status" value="1"/>
</dbReference>
<dbReference type="CDD" id="cd16936">
    <property type="entry name" value="HATPase_RsbW-like"/>
    <property type="match status" value="1"/>
</dbReference>
<dbReference type="InterPro" id="IPR036890">
    <property type="entry name" value="HATPase_C_sf"/>
</dbReference>
<evidence type="ECO:0000313" key="4">
    <source>
        <dbReference type="Proteomes" id="UP001519306"/>
    </source>
</evidence>
<name>A0ABS4KE61_9FIRM</name>
<dbReference type="Pfam" id="PF13581">
    <property type="entry name" value="HATPase_c_2"/>
    <property type="match status" value="1"/>
</dbReference>
<sequence length="130" mass="14919">MEILYSFNGSVNSDLESVKTFLKNILEKLGTYIKDEEMFFDIRLILNELIVNGVIHGNKKNSDKKVFVNMTIDENNITINVRDEGEGIDYDFTSYDVDQMRCCGRGLVLVEALTDDLILKKNEIIAIKYL</sequence>
<reference evidence="3 4" key="1">
    <citation type="submission" date="2021-03" db="EMBL/GenBank/DDBJ databases">
        <title>Genomic Encyclopedia of Type Strains, Phase IV (KMG-IV): sequencing the most valuable type-strain genomes for metagenomic binning, comparative biology and taxonomic classification.</title>
        <authorList>
            <person name="Goeker M."/>
        </authorList>
    </citation>
    <scope>NUCLEOTIDE SEQUENCE [LARGE SCALE GENOMIC DNA]</scope>
    <source>
        <strain evidence="3 4">DSM 27563</strain>
    </source>
</reference>
<keyword evidence="3" id="KW-0418">Kinase</keyword>
<evidence type="ECO:0000259" key="2">
    <source>
        <dbReference type="Pfam" id="PF13581"/>
    </source>
</evidence>
<dbReference type="EMBL" id="JAGGLJ010000019">
    <property type="protein sequence ID" value="MBP2026058.1"/>
    <property type="molecule type" value="Genomic_DNA"/>
</dbReference>
<dbReference type="SUPFAM" id="SSF55874">
    <property type="entry name" value="ATPase domain of HSP90 chaperone/DNA topoisomerase II/histidine kinase"/>
    <property type="match status" value="1"/>
</dbReference>
<dbReference type="InterPro" id="IPR050267">
    <property type="entry name" value="Anti-sigma-factor_SerPK"/>
</dbReference>
<accession>A0ABS4KE61</accession>
<dbReference type="InterPro" id="IPR003594">
    <property type="entry name" value="HATPase_dom"/>
</dbReference>
<dbReference type="EC" id="2.7.11.1" evidence="3"/>
<protein>
    <submittedName>
        <fullName evidence="3">Serine/threonine-protein kinase RsbW</fullName>
        <ecNumber evidence="3">2.7.11.1</ecNumber>
    </submittedName>
</protein>
<organism evidence="3 4">
    <name type="scientific">Peptoniphilus stercorisuis</name>
    <dbReference type="NCBI Taxonomy" id="1436965"/>
    <lineage>
        <taxon>Bacteria</taxon>
        <taxon>Bacillati</taxon>
        <taxon>Bacillota</taxon>
        <taxon>Tissierellia</taxon>
        <taxon>Tissierellales</taxon>
        <taxon>Peptoniphilaceae</taxon>
        <taxon>Peptoniphilus</taxon>
    </lineage>
</organism>
<dbReference type="Proteomes" id="UP001519306">
    <property type="component" value="Unassembled WGS sequence"/>
</dbReference>